<feature type="non-terminal residue" evidence="1">
    <location>
        <position position="1"/>
    </location>
</feature>
<accession>A0A371I042</accession>
<sequence>MMLASPPILTKSIEEVEQKSIFTVKTGKYLKWGLNRTVIQETLSRSTIEAAKVLCANKQPSGMDPIIEFLQND</sequence>
<dbReference type="AlphaFoldDB" id="A0A371I042"/>
<evidence type="ECO:0000313" key="1">
    <source>
        <dbReference type="EMBL" id="RDY08425.1"/>
    </source>
</evidence>
<keyword evidence="2" id="KW-1185">Reference proteome</keyword>
<name>A0A371I042_MUCPR</name>
<reference evidence="1" key="1">
    <citation type="submission" date="2018-05" db="EMBL/GenBank/DDBJ databases">
        <title>Draft genome of Mucuna pruriens seed.</title>
        <authorList>
            <person name="Nnadi N.E."/>
            <person name="Vos R."/>
            <person name="Hasami M.H."/>
            <person name="Devisetty U.K."/>
            <person name="Aguiy J.C."/>
        </authorList>
    </citation>
    <scope>NUCLEOTIDE SEQUENCE [LARGE SCALE GENOMIC DNA]</scope>
    <source>
        <strain evidence="1">JCA_2017</strain>
    </source>
</reference>
<proteinExistence type="predicted"/>
<dbReference type="EMBL" id="QJKJ01001276">
    <property type="protein sequence ID" value="RDY08425.1"/>
    <property type="molecule type" value="Genomic_DNA"/>
</dbReference>
<organism evidence="1 2">
    <name type="scientific">Mucuna pruriens</name>
    <name type="common">Velvet bean</name>
    <name type="synonym">Dolichos pruriens</name>
    <dbReference type="NCBI Taxonomy" id="157652"/>
    <lineage>
        <taxon>Eukaryota</taxon>
        <taxon>Viridiplantae</taxon>
        <taxon>Streptophyta</taxon>
        <taxon>Embryophyta</taxon>
        <taxon>Tracheophyta</taxon>
        <taxon>Spermatophyta</taxon>
        <taxon>Magnoliopsida</taxon>
        <taxon>eudicotyledons</taxon>
        <taxon>Gunneridae</taxon>
        <taxon>Pentapetalae</taxon>
        <taxon>rosids</taxon>
        <taxon>fabids</taxon>
        <taxon>Fabales</taxon>
        <taxon>Fabaceae</taxon>
        <taxon>Papilionoideae</taxon>
        <taxon>50 kb inversion clade</taxon>
        <taxon>NPAAA clade</taxon>
        <taxon>indigoferoid/millettioid clade</taxon>
        <taxon>Phaseoleae</taxon>
        <taxon>Mucuna</taxon>
    </lineage>
</organism>
<dbReference type="Proteomes" id="UP000257109">
    <property type="component" value="Unassembled WGS sequence"/>
</dbReference>
<evidence type="ECO:0000313" key="2">
    <source>
        <dbReference type="Proteomes" id="UP000257109"/>
    </source>
</evidence>
<comment type="caution">
    <text evidence="1">The sequence shown here is derived from an EMBL/GenBank/DDBJ whole genome shotgun (WGS) entry which is preliminary data.</text>
</comment>
<protein>
    <submittedName>
        <fullName evidence="1">Uncharacterized protein</fullName>
    </submittedName>
</protein>
<gene>
    <name evidence="1" type="ORF">CR513_07349</name>
</gene>